<proteinExistence type="predicted"/>
<reference evidence="3" key="1">
    <citation type="submission" date="2019-08" db="EMBL/GenBank/DDBJ databases">
        <title>Carotenoids and Carotenoid Binding Proteins in the Halophilic Cyanobacterium Euhalothece sp. ZM00.</title>
        <authorList>
            <person name="Cho S.M."/>
            <person name="Song J.Y."/>
            <person name="Park Y.-I."/>
        </authorList>
    </citation>
    <scope>NUCLEOTIDE SEQUENCE [LARGE SCALE GENOMIC DNA]</scope>
    <source>
        <strain evidence="3">Z-M001</strain>
    </source>
</reference>
<evidence type="ECO:0000256" key="2">
    <source>
        <dbReference type="SAM" id="Phobius"/>
    </source>
</evidence>
<keyword evidence="2" id="KW-0472">Membrane</keyword>
<protein>
    <submittedName>
        <fullName evidence="3">DUF4230 domain-containing protein</fullName>
    </submittedName>
</protein>
<gene>
    <name evidence="3" type="ORF">FRE64_09925</name>
</gene>
<evidence type="ECO:0000313" key="4">
    <source>
        <dbReference type="Proteomes" id="UP000318453"/>
    </source>
</evidence>
<sequence length="265" mass="28947">MIETKEHSPSLISDRNDESNLNPQQPITPPTRQSHPAVSFLKILVLLSLGGIGMVTLLILYSIWRTGDRAFTLVENFLTAPPPEPEVSVPTMIVSQVQEVSELTTSVFTMESIVPTQQDRKVGNLTVGTTRLLYIAQGEVRAGVDLSQMSTDDVVVNEDSVTVTLPPAKILDHKLDVSESKVYDYDRGFLNLGPDVAPELQTLAQQKTLDKVVTAACEEGILDQARDRAEITVTELLKASSKNHEAYSNIQVVSESSPSSTCTVK</sequence>
<dbReference type="InterPro" id="IPR025324">
    <property type="entry name" value="DUF4230"/>
</dbReference>
<accession>A0A5B8NPW0</accession>
<dbReference type="Proteomes" id="UP000318453">
    <property type="component" value="Chromosome"/>
</dbReference>
<feature type="region of interest" description="Disordered" evidence="1">
    <location>
        <begin position="1"/>
        <end position="34"/>
    </location>
</feature>
<name>A0A5B8NPW0_9CHRO</name>
<dbReference type="AlphaFoldDB" id="A0A5B8NPW0"/>
<dbReference type="EMBL" id="CP042326">
    <property type="protein sequence ID" value="QDZ40239.1"/>
    <property type="molecule type" value="Genomic_DNA"/>
</dbReference>
<feature type="compositionally biased region" description="Polar residues" evidence="1">
    <location>
        <begin position="19"/>
        <end position="34"/>
    </location>
</feature>
<dbReference type="KEGG" id="enn:FRE64_09925"/>
<feature type="compositionally biased region" description="Basic and acidic residues" evidence="1">
    <location>
        <begin position="1"/>
        <end position="18"/>
    </location>
</feature>
<evidence type="ECO:0000313" key="3">
    <source>
        <dbReference type="EMBL" id="QDZ40239.1"/>
    </source>
</evidence>
<evidence type="ECO:0000256" key="1">
    <source>
        <dbReference type="SAM" id="MobiDB-lite"/>
    </source>
</evidence>
<dbReference type="RefSeq" id="WP_146295922.1">
    <property type="nucleotide sequence ID" value="NZ_CP042326.1"/>
</dbReference>
<feature type="transmembrane region" description="Helical" evidence="2">
    <location>
        <begin position="40"/>
        <end position="64"/>
    </location>
</feature>
<dbReference type="OrthoDB" id="574594at2"/>
<keyword evidence="2" id="KW-0812">Transmembrane</keyword>
<organism evidence="3 4">
    <name type="scientific">Euhalothece natronophila Z-M001</name>
    <dbReference type="NCBI Taxonomy" id="522448"/>
    <lineage>
        <taxon>Bacteria</taxon>
        <taxon>Bacillati</taxon>
        <taxon>Cyanobacteriota</taxon>
        <taxon>Cyanophyceae</taxon>
        <taxon>Oscillatoriophycideae</taxon>
        <taxon>Chroococcales</taxon>
        <taxon>Halothecacae</taxon>
        <taxon>Halothece cluster</taxon>
        <taxon>Euhalothece</taxon>
    </lineage>
</organism>
<dbReference type="Pfam" id="PF14014">
    <property type="entry name" value="DUF4230"/>
    <property type="match status" value="1"/>
</dbReference>
<keyword evidence="4" id="KW-1185">Reference proteome</keyword>
<keyword evidence="2" id="KW-1133">Transmembrane helix</keyword>